<proteinExistence type="predicted"/>
<dbReference type="AlphaFoldDB" id="A0A1C6SFJ7"/>
<dbReference type="Gene3D" id="3.20.20.100">
    <property type="entry name" value="NADP-dependent oxidoreductase domain"/>
    <property type="match status" value="1"/>
</dbReference>
<organism evidence="2 3">
    <name type="scientific">Micromonospora pallida</name>
    <dbReference type="NCBI Taxonomy" id="145854"/>
    <lineage>
        <taxon>Bacteria</taxon>
        <taxon>Bacillati</taxon>
        <taxon>Actinomycetota</taxon>
        <taxon>Actinomycetes</taxon>
        <taxon>Micromonosporales</taxon>
        <taxon>Micromonosporaceae</taxon>
        <taxon>Micromonospora</taxon>
    </lineage>
</organism>
<gene>
    <name evidence="2" type="ORF">GA0074692_2495</name>
</gene>
<dbReference type="GO" id="GO:0005829">
    <property type="term" value="C:cytosol"/>
    <property type="evidence" value="ECO:0007669"/>
    <property type="project" value="TreeGrafter"/>
</dbReference>
<dbReference type="PANTHER" id="PTHR43364:SF6">
    <property type="entry name" value="OXIDOREDUCTASE-RELATED"/>
    <property type="match status" value="1"/>
</dbReference>
<protein>
    <submittedName>
        <fullName evidence="2">Predicted oxidoreductase</fullName>
    </submittedName>
</protein>
<dbReference type="Proteomes" id="UP000198959">
    <property type="component" value="Unassembled WGS sequence"/>
</dbReference>
<dbReference type="InterPro" id="IPR050523">
    <property type="entry name" value="AKR_Detox_Biosynth"/>
</dbReference>
<sequence length="315" mass="34384">MRINLGGTGLKVFPLQLGGNTLGFTADRDTSFRILDAYASAGGNFIDTADFYSVWAPGNVGGESETVIGEWLESRGCRDEMVVATKVGMLEPYTVLDRKHIDEALARSLDRLRTDRIDLYYAHQDDLNTSQEDTAAAFDGLVRAGLVRTLGASNFSPDRLRSALTLARQRGLHSYQVIQDEYSLVNRQPFETGTMPVAVEFGLVNIPYRSLAKGFLSGRYRPGGSWQETTHTSIATSYLEKYGTELLGTVETIARRHDTTMSAVGLAWLTSRPTVALPLSGVRTLEQLDDILPAAGLVLDDDEVDALTALTAPSD</sequence>
<dbReference type="InterPro" id="IPR036812">
    <property type="entry name" value="NAD(P)_OxRdtase_dom_sf"/>
</dbReference>
<evidence type="ECO:0000313" key="3">
    <source>
        <dbReference type="Proteomes" id="UP000198959"/>
    </source>
</evidence>
<accession>A0A1C6SFJ7</accession>
<reference evidence="3" key="1">
    <citation type="submission" date="2016-06" db="EMBL/GenBank/DDBJ databases">
        <authorList>
            <person name="Varghese N."/>
            <person name="Submissions Spin"/>
        </authorList>
    </citation>
    <scope>NUCLEOTIDE SEQUENCE [LARGE SCALE GENOMIC DNA]</scope>
    <source>
        <strain evidence="3">DSM 43817</strain>
    </source>
</reference>
<dbReference type="InterPro" id="IPR023210">
    <property type="entry name" value="NADP_OxRdtase_dom"/>
</dbReference>
<dbReference type="Pfam" id="PF00248">
    <property type="entry name" value="Aldo_ket_red"/>
    <property type="match status" value="1"/>
</dbReference>
<evidence type="ECO:0000313" key="2">
    <source>
        <dbReference type="EMBL" id="SCL28225.1"/>
    </source>
</evidence>
<dbReference type="STRING" id="145854.GA0074692_2495"/>
<dbReference type="EMBL" id="FMHW01000002">
    <property type="protein sequence ID" value="SCL28225.1"/>
    <property type="molecule type" value="Genomic_DNA"/>
</dbReference>
<dbReference type="GO" id="GO:0016491">
    <property type="term" value="F:oxidoreductase activity"/>
    <property type="evidence" value="ECO:0007669"/>
    <property type="project" value="InterPro"/>
</dbReference>
<dbReference type="SUPFAM" id="SSF51430">
    <property type="entry name" value="NAD(P)-linked oxidoreductase"/>
    <property type="match status" value="1"/>
</dbReference>
<evidence type="ECO:0000259" key="1">
    <source>
        <dbReference type="Pfam" id="PF00248"/>
    </source>
</evidence>
<keyword evidence="3" id="KW-1185">Reference proteome</keyword>
<feature type="domain" description="NADP-dependent oxidoreductase" evidence="1">
    <location>
        <begin position="15"/>
        <end position="310"/>
    </location>
</feature>
<name>A0A1C6SFJ7_9ACTN</name>
<dbReference type="PANTHER" id="PTHR43364">
    <property type="entry name" value="NADH-SPECIFIC METHYLGLYOXAL REDUCTASE-RELATED"/>
    <property type="match status" value="1"/>
</dbReference>
<dbReference type="OrthoDB" id="3170516at2"/>
<dbReference type="RefSeq" id="WP_091643551.1">
    <property type="nucleotide sequence ID" value="NZ_FMHW01000002.1"/>
</dbReference>
<dbReference type="InterPro" id="IPR020471">
    <property type="entry name" value="AKR"/>
</dbReference>
<dbReference type="PRINTS" id="PR00069">
    <property type="entry name" value="ALDKETRDTASE"/>
</dbReference>